<dbReference type="EMBL" id="CAJPWZ010002219">
    <property type="protein sequence ID" value="CAG2233807.1"/>
    <property type="molecule type" value="Genomic_DNA"/>
</dbReference>
<proteinExistence type="predicted"/>
<evidence type="ECO:0000313" key="3">
    <source>
        <dbReference type="Proteomes" id="UP000683360"/>
    </source>
</evidence>
<feature type="region of interest" description="Disordered" evidence="1">
    <location>
        <begin position="157"/>
        <end position="187"/>
    </location>
</feature>
<evidence type="ECO:0000313" key="2">
    <source>
        <dbReference type="EMBL" id="CAG2233807.1"/>
    </source>
</evidence>
<dbReference type="AlphaFoldDB" id="A0A8S3TQE5"/>
<reference evidence="2" key="1">
    <citation type="submission" date="2021-03" db="EMBL/GenBank/DDBJ databases">
        <authorList>
            <person name="Bekaert M."/>
        </authorList>
    </citation>
    <scope>NUCLEOTIDE SEQUENCE</scope>
</reference>
<accession>A0A8S3TQE5</accession>
<dbReference type="OrthoDB" id="6117221at2759"/>
<comment type="caution">
    <text evidence="2">The sequence shown here is derived from an EMBL/GenBank/DDBJ whole genome shotgun (WGS) entry which is preliminary data.</text>
</comment>
<dbReference type="Proteomes" id="UP000683360">
    <property type="component" value="Unassembled WGS sequence"/>
</dbReference>
<organism evidence="2 3">
    <name type="scientific">Mytilus edulis</name>
    <name type="common">Blue mussel</name>
    <dbReference type="NCBI Taxonomy" id="6550"/>
    <lineage>
        <taxon>Eukaryota</taxon>
        <taxon>Metazoa</taxon>
        <taxon>Spiralia</taxon>
        <taxon>Lophotrochozoa</taxon>
        <taxon>Mollusca</taxon>
        <taxon>Bivalvia</taxon>
        <taxon>Autobranchia</taxon>
        <taxon>Pteriomorphia</taxon>
        <taxon>Mytilida</taxon>
        <taxon>Mytiloidea</taxon>
        <taxon>Mytilidae</taxon>
        <taxon>Mytilinae</taxon>
        <taxon>Mytilus</taxon>
    </lineage>
</organism>
<evidence type="ECO:0000256" key="1">
    <source>
        <dbReference type="SAM" id="MobiDB-lite"/>
    </source>
</evidence>
<name>A0A8S3TQE5_MYTED</name>
<protein>
    <submittedName>
        <fullName evidence="2">Uncharacterized protein</fullName>
    </submittedName>
</protein>
<gene>
    <name evidence="2" type="ORF">MEDL_46457</name>
</gene>
<keyword evidence="3" id="KW-1185">Reference proteome</keyword>
<sequence length="234" mass="27878">MENFPPLTPIIDTLRGLKIKLQEGSDYIDEVQRNFGLQKLQSRRMIHMLSASVKCRVKKLDESRVQKALKKLHVRFLRSHKRFTRTKRVLMHVYRNETEFLNVETRFNDLLPKVNSILQDLDIAIVQSNTRRKFINENISAETYTSKISDEIDHARNSFDDESESSSSSSDTEDESKDEVEDKRDDKMKYRSKDRYGRWQADFIKLYKIKLMLDRERYNYELLYNCHPMNTALL</sequence>